<dbReference type="OrthoDB" id="10028886at2759"/>
<keyword evidence="7 17" id="KW-0418">Kinase</keyword>
<comment type="catalytic activity">
    <reaction evidence="13">
        <text>2-(2-carboxy-4-methylthiazol-5-yl)ethyl phosphate + 4-amino-2-methyl-5-(diphosphooxymethyl)pyrimidine + 2 H(+) = thiamine phosphate + CO2 + diphosphate</text>
        <dbReference type="Rhea" id="RHEA:47848"/>
        <dbReference type="ChEBI" id="CHEBI:15378"/>
        <dbReference type="ChEBI" id="CHEBI:16526"/>
        <dbReference type="ChEBI" id="CHEBI:33019"/>
        <dbReference type="ChEBI" id="CHEBI:37575"/>
        <dbReference type="ChEBI" id="CHEBI:57841"/>
        <dbReference type="ChEBI" id="CHEBI:62890"/>
        <dbReference type="EC" id="2.5.1.3"/>
    </reaction>
</comment>
<dbReference type="CDD" id="cd00564">
    <property type="entry name" value="TMP_TenI"/>
    <property type="match status" value="1"/>
</dbReference>
<evidence type="ECO:0000256" key="1">
    <source>
        <dbReference type="ARBA" id="ARBA00001946"/>
    </source>
</evidence>
<dbReference type="GO" id="GO:0008902">
    <property type="term" value="F:hydroxymethylpyrimidine kinase activity"/>
    <property type="evidence" value="ECO:0007669"/>
    <property type="project" value="TreeGrafter"/>
</dbReference>
<evidence type="ECO:0000256" key="9">
    <source>
        <dbReference type="ARBA" id="ARBA00022842"/>
    </source>
</evidence>
<dbReference type="NCBIfam" id="TIGR00693">
    <property type="entry name" value="thiE"/>
    <property type="match status" value="1"/>
</dbReference>
<evidence type="ECO:0000256" key="2">
    <source>
        <dbReference type="ARBA" id="ARBA00005165"/>
    </source>
</evidence>
<proteinExistence type="inferred from homology"/>
<dbReference type="GO" id="GO:0046872">
    <property type="term" value="F:metal ion binding"/>
    <property type="evidence" value="ECO:0007669"/>
    <property type="project" value="UniProtKB-KW"/>
</dbReference>
<sequence length="482" mass="50366">MVRGIVLVVAGSDSGGGAGIQADVKAITALGSFAATAVTALTAQNTLGVRDVHVAPTEFITAQIDAVADDLRPNAVKTGMLADGPTTRRVAQDIKRHQLKNVVVDTVMRAKGGASLMDADAIDDLRDELCPLATIVTPNVPEAAALLGMDEEAFGRVDMATRAKELGTRLQSEWVLLKGGHCAEKDKGGVAIDYLYERATGETTTFEGVRFSTPHTHGTGCTLASSIAASLAQGYDVPTAVRRAKVYISEAIRTNPGYGTGHGPLNHLPYYAATASMGKVFRPSALRLYLVSCEALTLEKLEQALQSGVTIVQMRDKNPSTRALVERARAMKAVCDRYSVPFIVNDRCDVAIAVDADGVHLGQSDMTCVEARNILGPNKWIGVSCRTEDLARAAKVDGADYIGCGACFGTDSKGDAQVIGVDGVAKVAAVAREILLPIVAIGGISCETASDVRARTGADGVAVISCVANAPDVADAVCRLLA</sequence>
<dbReference type="Gene3D" id="3.20.20.70">
    <property type="entry name" value="Aldolase class I"/>
    <property type="match status" value="1"/>
</dbReference>
<evidence type="ECO:0000256" key="13">
    <source>
        <dbReference type="ARBA" id="ARBA00047851"/>
    </source>
</evidence>
<comment type="pathway">
    <text evidence="2">Cofactor biosynthesis; thiamine diphosphate biosynthesis; thiamine phosphate from 4-amino-2-methyl-5-diphosphomethylpyrimidine and 4-methyl-5-(2-phosphoethyl)-thiazole: step 1/1.</text>
</comment>
<reference evidence="17" key="2">
    <citation type="journal article" date="2014" name="BMC Genomics">
        <title>An improved genome of the model marine alga Ostreococcus tauri unfolds by assessing Illumina de novo assemblies.</title>
        <authorList>
            <person name="Blanc-Mathieu R."/>
            <person name="Verhelst B."/>
            <person name="Derelle E."/>
            <person name="Rombauts S."/>
            <person name="Bouget F.Y."/>
            <person name="Carre I."/>
            <person name="Chateau A."/>
            <person name="Eyre-Walker A."/>
            <person name="Grimsley N."/>
            <person name="Moreau H."/>
            <person name="Piegu B."/>
            <person name="Rivals E."/>
            <person name="Schackwitz W."/>
            <person name="Van de Peer Y."/>
            <person name="Piganeau G."/>
        </authorList>
    </citation>
    <scope>NUCLEOTIDE SEQUENCE</scope>
    <source>
        <strain evidence="17">RCC4221</strain>
    </source>
</reference>
<accession>A0A1Y5I7C8</accession>
<dbReference type="CDD" id="cd01169">
    <property type="entry name" value="HMPP_kinase"/>
    <property type="match status" value="1"/>
</dbReference>
<dbReference type="STRING" id="70448.A0A090N4G2"/>
<dbReference type="HAMAP" id="MF_00097">
    <property type="entry name" value="TMP_synthase"/>
    <property type="match status" value="1"/>
</dbReference>
<dbReference type="InterPro" id="IPR034291">
    <property type="entry name" value="TMP_synthase"/>
</dbReference>
<dbReference type="InterPro" id="IPR004399">
    <property type="entry name" value="HMP/HMP-P_kinase_dom"/>
</dbReference>
<feature type="domain" description="Pyridoxamine kinase/Phosphomethylpyrimidine kinase" evidence="16">
    <location>
        <begin position="13"/>
        <end position="266"/>
    </location>
</feature>
<comment type="cofactor">
    <cofactor evidence="1">
        <name>Mg(2+)</name>
        <dbReference type="ChEBI" id="CHEBI:18420"/>
    </cofactor>
</comment>
<evidence type="ECO:0000256" key="3">
    <source>
        <dbReference type="ARBA" id="ARBA00012830"/>
    </source>
</evidence>
<dbReference type="SUPFAM" id="SSF53613">
    <property type="entry name" value="Ribokinase-like"/>
    <property type="match status" value="1"/>
</dbReference>
<name>A0A090N4G2_OSTTA</name>
<organism evidence="17 19">
    <name type="scientific">Ostreococcus tauri</name>
    <name type="common">Marine green alga</name>
    <dbReference type="NCBI Taxonomy" id="70448"/>
    <lineage>
        <taxon>Eukaryota</taxon>
        <taxon>Viridiplantae</taxon>
        <taxon>Chlorophyta</taxon>
        <taxon>Mamiellophyceae</taxon>
        <taxon>Mamiellales</taxon>
        <taxon>Bathycoccaceae</taxon>
        <taxon>Ostreococcus</taxon>
    </lineage>
</organism>
<comment type="catalytic activity">
    <reaction evidence="12">
        <text>4-methyl-5-(2-phosphooxyethyl)-thiazole + 4-amino-2-methyl-5-(diphosphooxymethyl)pyrimidine + H(+) = thiamine phosphate + diphosphate</text>
        <dbReference type="Rhea" id="RHEA:22328"/>
        <dbReference type="ChEBI" id="CHEBI:15378"/>
        <dbReference type="ChEBI" id="CHEBI:33019"/>
        <dbReference type="ChEBI" id="CHEBI:37575"/>
        <dbReference type="ChEBI" id="CHEBI:57841"/>
        <dbReference type="ChEBI" id="CHEBI:58296"/>
        <dbReference type="EC" id="2.5.1.3"/>
    </reaction>
</comment>
<reference evidence="18" key="3">
    <citation type="submission" date="2017-04" db="EMBL/GenBank/DDBJ databases">
        <title>Population genomics of picophytoplankton unveils novel chromosome hypervariability.</title>
        <authorList>
            <consortium name="DOE Joint Genome Institute"/>
            <person name="Blanc-Mathieu R."/>
            <person name="Krasovec M."/>
            <person name="Hebrard M."/>
            <person name="Yau S."/>
            <person name="Desgranges E."/>
            <person name="Martin J."/>
            <person name="Schackwitz W."/>
            <person name="Kuo A."/>
            <person name="Salin G."/>
            <person name="Donnadieu C."/>
            <person name="Desdevises Y."/>
            <person name="Sanchez-Ferandin S."/>
            <person name="Moreau H."/>
            <person name="Rivals E."/>
            <person name="Grigoriev I.V."/>
            <person name="Grimsley N."/>
            <person name="Eyre-Walker A."/>
            <person name="Piganeau G."/>
        </authorList>
    </citation>
    <scope>NUCLEOTIDE SEQUENCE [LARGE SCALE GENOMIC DNA]</scope>
    <source>
        <strain evidence="18">RCC 1115</strain>
    </source>
</reference>
<comment type="catalytic activity">
    <reaction evidence="14">
        <text>2-[(2R,5Z)-2-carboxy-4-methylthiazol-5(2H)-ylidene]ethyl phosphate + 4-amino-2-methyl-5-(diphosphooxymethyl)pyrimidine + 2 H(+) = thiamine phosphate + CO2 + diphosphate</text>
        <dbReference type="Rhea" id="RHEA:47844"/>
        <dbReference type="ChEBI" id="CHEBI:15378"/>
        <dbReference type="ChEBI" id="CHEBI:16526"/>
        <dbReference type="ChEBI" id="CHEBI:33019"/>
        <dbReference type="ChEBI" id="CHEBI:37575"/>
        <dbReference type="ChEBI" id="CHEBI:57841"/>
        <dbReference type="ChEBI" id="CHEBI:62899"/>
        <dbReference type="EC" id="2.5.1.3"/>
    </reaction>
</comment>
<dbReference type="GO" id="GO:0009228">
    <property type="term" value="P:thiamine biosynthetic process"/>
    <property type="evidence" value="ECO:0007669"/>
    <property type="project" value="UniProtKB-KW"/>
</dbReference>
<evidence type="ECO:0000313" key="17">
    <source>
        <dbReference type="EMBL" id="CEF99813.1"/>
    </source>
</evidence>
<dbReference type="PANTHER" id="PTHR20858:SF17">
    <property type="entry name" value="HYDROXYMETHYLPYRIMIDINE_PHOSPHOMETHYLPYRIMIDINE KINASE THI20-RELATED"/>
    <property type="match status" value="1"/>
</dbReference>
<evidence type="ECO:0000256" key="14">
    <source>
        <dbReference type="ARBA" id="ARBA00047883"/>
    </source>
</evidence>
<dbReference type="Gene3D" id="3.40.1190.20">
    <property type="match status" value="1"/>
</dbReference>
<keyword evidence="19" id="KW-1185">Reference proteome</keyword>
<keyword evidence="11" id="KW-0511">Multifunctional enzyme</keyword>
<dbReference type="FunCoup" id="A0A090N4G2">
    <property type="interactions" value="452"/>
</dbReference>
<evidence type="ECO:0000256" key="10">
    <source>
        <dbReference type="ARBA" id="ARBA00022977"/>
    </source>
</evidence>
<evidence type="ECO:0000256" key="6">
    <source>
        <dbReference type="ARBA" id="ARBA00022741"/>
    </source>
</evidence>
<keyword evidence="4" id="KW-0808">Transferase</keyword>
<dbReference type="GO" id="GO:0005524">
    <property type="term" value="F:ATP binding"/>
    <property type="evidence" value="ECO:0007669"/>
    <property type="project" value="UniProtKB-KW"/>
</dbReference>
<evidence type="ECO:0000259" key="15">
    <source>
        <dbReference type="Pfam" id="PF02581"/>
    </source>
</evidence>
<dbReference type="Proteomes" id="UP000009170">
    <property type="component" value="Unassembled WGS sequence"/>
</dbReference>
<dbReference type="InterPro" id="IPR013749">
    <property type="entry name" value="PM/HMP-P_kinase-1"/>
</dbReference>
<dbReference type="FunFam" id="3.20.20.70:FF:000096">
    <property type="entry name" value="Thiamine-phosphate synthase"/>
    <property type="match status" value="1"/>
</dbReference>
<dbReference type="GO" id="GO:0004789">
    <property type="term" value="F:thiamine-phosphate diphosphorylase activity"/>
    <property type="evidence" value="ECO:0007669"/>
    <property type="project" value="UniProtKB-EC"/>
</dbReference>
<dbReference type="PANTHER" id="PTHR20858">
    <property type="entry name" value="PHOSPHOMETHYLPYRIMIDINE KINASE"/>
    <property type="match status" value="1"/>
</dbReference>
<dbReference type="FunFam" id="3.40.1190.20:FF:000003">
    <property type="entry name" value="Phosphomethylpyrimidine kinase ThiD"/>
    <property type="match status" value="1"/>
</dbReference>
<keyword evidence="8" id="KW-0067">ATP-binding</keyword>
<keyword evidence="9" id="KW-0460">Magnesium</keyword>
<feature type="domain" description="Thiamine phosphate synthase/TenI" evidence="15">
    <location>
        <begin position="288"/>
        <end position="466"/>
    </location>
</feature>
<evidence type="ECO:0000256" key="4">
    <source>
        <dbReference type="ARBA" id="ARBA00022679"/>
    </source>
</evidence>
<dbReference type="GO" id="GO:0008972">
    <property type="term" value="F:phosphomethylpyrimidine kinase activity"/>
    <property type="evidence" value="ECO:0007669"/>
    <property type="project" value="InterPro"/>
</dbReference>
<dbReference type="EC" id="2.5.1.3" evidence="3"/>
<evidence type="ECO:0000313" key="19">
    <source>
        <dbReference type="Proteomes" id="UP000009170"/>
    </source>
</evidence>
<evidence type="ECO:0000313" key="18">
    <source>
        <dbReference type="EMBL" id="OUS43082.1"/>
    </source>
</evidence>
<accession>A0A454Y125</accession>
<dbReference type="GO" id="GO:0005829">
    <property type="term" value="C:cytosol"/>
    <property type="evidence" value="ECO:0007669"/>
    <property type="project" value="TreeGrafter"/>
</dbReference>
<evidence type="ECO:0000259" key="16">
    <source>
        <dbReference type="Pfam" id="PF08543"/>
    </source>
</evidence>
<accession>A0A090N4G2</accession>
<dbReference type="NCBIfam" id="TIGR00097">
    <property type="entry name" value="HMP-P_kinase"/>
    <property type="match status" value="1"/>
</dbReference>
<dbReference type="InParanoid" id="A0A090N4G2"/>
<protein>
    <recommendedName>
        <fullName evidence="3">thiamine phosphate synthase</fullName>
        <ecNumber evidence="3">2.5.1.3</ecNumber>
    </recommendedName>
</protein>
<dbReference type="Pfam" id="PF08543">
    <property type="entry name" value="Phos_pyr_kin"/>
    <property type="match status" value="1"/>
</dbReference>
<evidence type="ECO:0000256" key="5">
    <source>
        <dbReference type="ARBA" id="ARBA00022723"/>
    </source>
</evidence>
<evidence type="ECO:0000256" key="8">
    <source>
        <dbReference type="ARBA" id="ARBA00022840"/>
    </source>
</evidence>
<dbReference type="UniPathway" id="UPA00060">
    <property type="reaction ID" value="UER00141"/>
</dbReference>
<reference evidence="17 19" key="1">
    <citation type="journal article" date="2006" name="Proc. Natl. Acad. Sci. U.S.A.">
        <title>Genome analysis of the smallest free-living eukaryote Ostreococcus tauri unveils many unique features.</title>
        <authorList>
            <person name="Derelle E."/>
            <person name="Ferraz C."/>
            <person name="Rombauts S."/>
            <person name="Rouze P."/>
            <person name="Worden A.Z."/>
            <person name="Robbens S."/>
            <person name="Partensky F."/>
            <person name="Degroeve S."/>
            <person name="Echeynie S."/>
            <person name="Cooke R."/>
            <person name="Saeys Y."/>
            <person name="Wuyts J."/>
            <person name="Jabbari K."/>
            <person name="Bowler C."/>
            <person name="Panaud O."/>
            <person name="Piegu B."/>
            <person name="Ball S.G."/>
            <person name="Ral J.-P."/>
            <person name="Bouget F.-Y."/>
            <person name="Piganeau G."/>
            <person name="De Baets B."/>
            <person name="Picard A."/>
            <person name="Delseny M."/>
            <person name="Demaille J."/>
            <person name="Van de Peer Y."/>
            <person name="Moreau H."/>
        </authorList>
    </citation>
    <scope>NUCLEOTIDE SEQUENCE [LARGE SCALE GENOMIC DNA]</scope>
    <source>
        <strain evidence="17 19">OTTH0595</strain>
    </source>
</reference>
<evidence type="ECO:0000256" key="11">
    <source>
        <dbReference type="ARBA" id="ARBA00023268"/>
    </source>
</evidence>
<dbReference type="GO" id="GO:0009229">
    <property type="term" value="P:thiamine diphosphate biosynthetic process"/>
    <property type="evidence" value="ECO:0007669"/>
    <property type="project" value="UniProtKB-UniPathway"/>
</dbReference>
<dbReference type="InterPro" id="IPR013785">
    <property type="entry name" value="Aldolase_TIM"/>
</dbReference>
<dbReference type="Pfam" id="PF02581">
    <property type="entry name" value="TMP-TENI"/>
    <property type="match status" value="1"/>
</dbReference>
<dbReference type="InterPro" id="IPR029056">
    <property type="entry name" value="Ribokinase-like"/>
</dbReference>
<keyword evidence="5" id="KW-0479">Metal-binding</keyword>
<evidence type="ECO:0000256" key="12">
    <source>
        <dbReference type="ARBA" id="ARBA00047334"/>
    </source>
</evidence>
<dbReference type="InterPro" id="IPR036206">
    <property type="entry name" value="ThiamineP_synth_sf"/>
</dbReference>
<dbReference type="SUPFAM" id="SSF51391">
    <property type="entry name" value="Thiamin phosphate synthase"/>
    <property type="match status" value="1"/>
</dbReference>
<dbReference type="EMBL" id="KZ155835">
    <property type="protein sequence ID" value="OUS43082.1"/>
    <property type="molecule type" value="Genomic_DNA"/>
</dbReference>
<keyword evidence="10" id="KW-0784">Thiamine biosynthesis</keyword>
<dbReference type="AlphaFoldDB" id="A0A090N4G2"/>
<dbReference type="EMBL" id="CAID01000012">
    <property type="protein sequence ID" value="CEF99813.1"/>
    <property type="molecule type" value="Genomic_DNA"/>
</dbReference>
<dbReference type="InterPro" id="IPR022998">
    <property type="entry name" value="ThiamineP_synth_TenI"/>
</dbReference>
<gene>
    <name evidence="18" type="ORF">BE221DRAFT_101653</name>
    <name evidence="17" type="ORF">OT_ostta12g00900</name>
</gene>
<keyword evidence="6" id="KW-0547">Nucleotide-binding</keyword>
<dbReference type="Proteomes" id="UP000195557">
    <property type="component" value="Unassembled WGS sequence"/>
</dbReference>
<evidence type="ECO:0000256" key="7">
    <source>
        <dbReference type="ARBA" id="ARBA00022777"/>
    </source>
</evidence>